<feature type="transmembrane region" description="Helical" evidence="1">
    <location>
        <begin position="412"/>
        <end position="435"/>
    </location>
</feature>
<evidence type="ECO:0000256" key="1">
    <source>
        <dbReference type="SAM" id="Phobius"/>
    </source>
</evidence>
<keyword evidence="1" id="KW-0812">Transmembrane</keyword>
<reference evidence="2" key="4">
    <citation type="submission" date="2016-09" db="EMBL/GenBank/DDBJ databases">
        <authorList>
            <person name="Pfeiffer F."/>
        </authorList>
    </citation>
    <scope>NUCLEOTIDE SEQUENCE</scope>
    <source>
        <strain evidence="2">ATCC 43099</strain>
    </source>
</reference>
<feature type="transmembrane region" description="Helical" evidence="1">
    <location>
        <begin position="12"/>
        <end position="45"/>
    </location>
</feature>
<dbReference type="RefSeq" id="WP_004214817.1">
    <property type="nucleotide sequence ID" value="NC_013922.1"/>
</dbReference>
<evidence type="ECO:0000313" key="5">
    <source>
        <dbReference type="Proteomes" id="UP000011543"/>
    </source>
</evidence>
<feature type="transmembrane region" description="Helical" evidence="1">
    <location>
        <begin position="275"/>
        <end position="296"/>
    </location>
</feature>
<gene>
    <name evidence="2" type="ordered locus">Nmag_2956</name>
    <name evidence="3" type="ORF">C500_05613</name>
</gene>
<feature type="transmembrane region" description="Helical" evidence="1">
    <location>
        <begin position="154"/>
        <end position="176"/>
    </location>
</feature>
<feature type="transmembrane region" description="Helical" evidence="1">
    <location>
        <begin position="241"/>
        <end position="263"/>
    </location>
</feature>
<feature type="transmembrane region" description="Helical" evidence="1">
    <location>
        <begin position="114"/>
        <end position="134"/>
    </location>
</feature>
<feature type="transmembrane region" description="Helical" evidence="1">
    <location>
        <begin position="447"/>
        <end position="466"/>
    </location>
</feature>
<dbReference type="EMBL" id="AOHS01000023">
    <property type="protein sequence ID" value="ELY32030.1"/>
    <property type="molecule type" value="Genomic_DNA"/>
</dbReference>
<dbReference type="OrthoDB" id="170880at2157"/>
<dbReference type="PATRIC" id="fig|547559.17.peg.1083"/>
<feature type="transmembrane region" description="Helical" evidence="1">
    <location>
        <begin position="57"/>
        <end position="76"/>
    </location>
</feature>
<dbReference type="eggNOG" id="arCOG10667">
    <property type="taxonomic scope" value="Archaea"/>
</dbReference>
<dbReference type="Proteomes" id="UP000001879">
    <property type="component" value="Chromosome"/>
</dbReference>
<dbReference type="EMBL" id="CP001932">
    <property type="protein sequence ID" value="ADD06508.1"/>
    <property type="molecule type" value="Genomic_DNA"/>
</dbReference>
<organism evidence="2 4">
    <name type="scientific">Natrialba magadii (strain ATCC 43099 / DSM 3394 / CCM 3739 / CIP 104546 / IAM 13178 / JCM 8861 / NBRC 102185 / NCIMB 2190 / MS3)</name>
    <name type="common">Natronobacterium magadii</name>
    <dbReference type="NCBI Taxonomy" id="547559"/>
    <lineage>
        <taxon>Archaea</taxon>
        <taxon>Methanobacteriati</taxon>
        <taxon>Methanobacteriota</taxon>
        <taxon>Stenosarchaea group</taxon>
        <taxon>Halobacteria</taxon>
        <taxon>Halobacteriales</taxon>
        <taxon>Natrialbaceae</taxon>
        <taxon>Natrialba</taxon>
    </lineage>
</organism>
<keyword evidence="4" id="KW-1185">Reference proteome</keyword>
<keyword evidence="1" id="KW-1133">Transmembrane helix</keyword>
<protein>
    <submittedName>
        <fullName evidence="2">Uncharacterized protein</fullName>
    </submittedName>
</protein>
<dbReference type="STRING" id="547559.Nmag_2956"/>
<feature type="transmembrane region" description="Helical" evidence="1">
    <location>
        <begin position="308"/>
        <end position="328"/>
    </location>
</feature>
<dbReference type="AlphaFoldDB" id="D3T0M9"/>
<sequence length="467" mass="47141">MSEFTRLPKPTAWAITITAAIATLALATVDPVIAVAVVCGLLLSGILTRFDRSHRHIALAATLLPAFVLVTTVVVIQPATRAVVALAGLGLLLGTGVGGTLYGSPSSTARDRAAVAMVLAAVLTAIAAIITFAVDAVGHWRLALESLRWLGGDGLTGLFIALVVAALAGVAALVALPDAMITTARRRDAAKTRRYTLAQLFGVLLVATLVSLAAVTVVGWYLPTVGWLIGTLVASDLVRGFLALLTLGGGGLAAFGLVVRRFWNQPSESPETNGIVPITVGTAVGTLLSFVFVSALGARAGELESVGILFGVVTVVLVLASVVTWHAGAMGGSTLPRSPYVVVVALAAAGVGLGLLAESEASGTGVGAGAVGAGVPTFVVIAAALLCYDLGRYGRRLTREIGTAGAAPMPQLVRVGWSGVVATVGVVVATGGFWLATVFQPTLSVPATVGVVAGFGVLVAGARLLLR</sequence>
<dbReference type="Proteomes" id="UP000011543">
    <property type="component" value="Unassembled WGS sequence"/>
</dbReference>
<feature type="transmembrane region" description="Helical" evidence="1">
    <location>
        <begin position="197"/>
        <end position="221"/>
    </location>
</feature>
<feature type="transmembrane region" description="Helical" evidence="1">
    <location>
        <begin position="82"/>
        <end position="102"/>
    </location>
</feature>
<proteinExistence type="predicted"/>
<accession>D3T0M9</accession>
<reference evidence="2 4" key="2">
    <citation type="journal article" date="2012" name="BMC Genomics">
        <title>A comparative genomics perspective on the genetic content of the alkaliphilic haloarchaeon Natrialba magadii ATCC 43099T.</title>
        <authorList>
            <person name="Siddaramappa S."/>
            <person name="Challacombe J.F."/>
            <person name="Decastro R.E."/>
            <person name="Pfeiffer F."/>
            <person name="Sastre D.E."/>
            <person name="Gimenez M.I."/>
            <person name="Paggi R.A."/>
            <person name="Detter J.C."/>
            <person name="Davenport K.W."/>
            <person name="Goodwin L.A."/>
            <person name="Kyrpides N."/>
            <person name="Tapia R."/>
            <person name="Pitluck S."/>
            <person name="Lucas S."/>
            <person name="Woyke T."/>
            <person name="Maupin-Furlow J.A."/>
        </authorList>
    </citation>
    <scope>NUCLEOTIDE SEQUENCE [LARGE SCALE GENOMIC DNA]</scope>
    <source>
        <strain evidence="2">ATCC 43099</strain>
        <strain evidence="4">ATCC 43099 / DSM 3394 / CCM 3739 / CIP 104546 / IAM 13178 / JCM 8861 / NBRC 102185 / NCIMB 2190 / MS3</strain>
    </source>
</reference>
<dbReference type="KEGG" id="nmg:Nmag_2956"/>
<evidence type="ECO:0000313" key="4">
    <source>
        <dbReference type="Proteomes" id="UP000001879"/>
    </source>
</evidence>
<dbReference type="HOGENOM" id="CLU_571890_0_0_2"/>
<evidence type="ECO:0000313" key="2">
    <source>
        <dbReference type="EMBL" id="ADD06508.1"/>
    </source>
</evidence>
<feature type="transmembrane region" description="Helical" evidence="1">
    <location>
        <begin position="340"/>
        <end position="357"/>
    </location>
</feature>
<feature type="transmembrane region" description="Helical" evidence="1">
    <location>
        <begin position="369"/>
        <end position="391"/>
    </location>
</feature>
<keyword evidence="1" id="KW-0472">Membrane</keyword>
<reference evidence="4" key="1">
    <citation type="submission" date="2010-02" db="EMBL/GenBank/DDBJ databases">
        <title>Complete sequence of chromosome of Natrialba magadii ATCC 43099.</title>
        <authorList>
            <consortium name="US DOE Joint Genome Institute"/>
            <person name="Lucas S."/>
            <person name="Copeland A."/>
            <person name="Lapidus A."/>
            <person name="Cheng J.-F."/>
            <person name="Bruce D."/>
            <person name="Goodwin L."/>
            <person name="Pitluck S."/>
            <person name="Davenport K."/>
            <person name="Saunders E."/>
            <person name="Detter J.C."/>
            <person name="Han C."/>
            <person name="Tapia R."/>
            <person name="Land M."/>
            <person name="Hauser L."/>
            <person name="Kyrpides N."/>
            <person name="Mikhailova N."/>
            <person name="De Castro R.E."/>
            <person name="Maupin-Furlow J.A."/>
            <person name="Woyke T."/>
        </authorList>
    </citation>
    <scope>NUCLEOTIDE SEQUENCE [LARGE SCALE GENOMIC DNA]</scope>
    <source>
        <strain evidence="4">ATCC 43099 / DSM 3394 / CCM 3739 / CIP 104546 / IAM 13178 / JCM 8861 / NBRC 102185 / NCIMB 2190 / MS3</strain>
    </source>
</reference>
<evidence type="ECO:0000313" key="3">
    <source>
        <dbReference type="EMBL" id="ELY32030.1"/>
    </source>
</evidence>
<reference evidence="3 5" key="3">
    <citation type="journal article" date="2014" name="PLoS Genet.">
        <title>Phylogenetically driven sequencing of extremely halophilic archaea reveals strategies for static and dynamic osmo-response.</title>
        <authorList>
            <person name="Becker E.A."/>
            <person name="Seitzer P.M."/>
            <person name="Tritt A."/>
            <person name="Larsen D."/>
            <person name="Krusor M."/>
            <person name="Yao A.I."/>
            <person name="Wu D."/>
            <person name="Madern D."/>
            <person name="Eisen J.A."/>
            <person name="Darling A.E."/>
            <person name="Facciotti M.T."/>
        </authorList>
    </citation>
    <scope>NUCLEOTIDE SEQUENCE [LARGE SCALE GENOMIC DNA]</scope>
    <source>
        <strain evidence="5">ATCC 43099 / DSM 3394 / CCM 3739 / CIP 104546 / IAM 13178 / JCM 8861 / NBRC 102185 / NCIMB 2190 / MS3</strain>
        <strain evidence="3">MS-3</strain>
    </source>
</reference>
<dbReference type="GeneID" id="8825816"/>
<dbReference type="PaxDb" id="547559-Nmag_2956"/>
<name>D3T0M9_NATMM</name>